<dbReference type="Gene3D" id="2.20.25.90">
    <property type="entry name" value="ADC-like domains"/>
    <property type="match status" value="1"/>
</dbReference>
<dbReference type="EC" id="1.9.6.1" evidence="7"/>
<gene>
    <name evidence="7" type="primary">napA_2</name>
    <name evidence="7" type="ORF">SPSIL_019460</name>
</gene>
<evidence type="ECO:0000256" key="3">
    <source>
        <dbReference type="ARBA" id="ARBA00023014"/>
    </source>
</evidence>
<dbReference type="InterPro" id="IPR036010">
    <property type="entry name" value="2Fe-2S_ferredoxin-like_sf"/>
</dbReference>
<protein>
    <submittedName>
        <fullName evidence="7">Periplasmic nitrate reductase</fullName>
        <ecNumber evidence="7">1.9.6.1</ecNumber>
    </submittedName>
</protein>
<evidence type="ECO:0000256" key="2">
    <source>
        <dbReference type="ARBA" id="ARBA00023004"/>
    </source>
</evidence>
<dbReference type="SUPFAM" id="SSF51971">
    <property type="entry name" value="Nucleotide-binding domain"/>
    <property type="match status" value="1"/>
</dbReference>
<dbReference type="SUPFAM" id="SSF46548">
    <property type="entry name" value="alpha-helical ferredoxin"/>
    <property type="match status" value="1"/>
</dbReference>
<organism evidence="7 8">
    <name type="scientific">Sporomusa silvacetica DSM 10669</name>
    <dbReference type="NCBI Taxonomy" id="1123289"/>
    <lineage>
        <taxon>Bacteria</taxon>
        <taxon>Bacillati</taxon>
        <taxon>Bacillota</taxon>
        <taxon>Negativicutes</taxon>
        <taxon>Selenomonadales</taxon>
        <taxon>Sporomusaceae</taxon>
        <taxon>Sporomusa</taxon>
    </lineage>
</organism>
<dbReference type="GO" id="GO:0050140">
    <property type="term" value="F:nitrate reductase (cytochrome) activity"/>
    <property type="evidence" value="ECO:0007669"/>
    <property type="project" value="UniProtKB-EC"/>
</dbReference>
<dbReference type="RefSeq" id="WP_094604803.1">
    <property type="nucleotide sequence ID" value="NZ_CP155573.1"/>
</dbReference>
<feature type="domain" description="2Fe-2S ferredoxin-type" evidence="4">
    <location>
        <begin position="2"/>
        <end position="80"/>
    </location>
</feature>
<evidence type="ECO:0000313" key="7">
    <source>
        <dbReference type="EMBL" id="XFO65800.1"/>
    </source>
</evidence>
<reference evidence="7" key="1">
    <citation type="submission" date="2024-05" db="EMBL/GenBank/DDBJ databases">
        <title>Isolation and characterization of Sporomusa carbonis sp. nov., a carboxydotrophic hydrogenogen in the genus of Sporomusa isolated from a charcoal burning pile.</title>
        <authorList>
            <person name="Boeer T."/>
            <person name="Rosenbaum F."/>
            <person name="Eysell L."/>
            <person name="Mueller V."/>
            <person name="Daniel R."/>
            <person name="Poehlein A."/>
        </authorList>
    </citation>
    <scope>NUCLEOTIDE SEQUENCE [LARGE SCALE GENOMIC DNA]</scope>
    <source>
        <strain evidence="7">DSM 10669</strain>
    </source>
</reference>
<dbReference type="PROSITE" id="PS00198">
    <property type="entry name" value="4FE4S_FER_1"/>
    <property type="match status" value="1"/>
</dbReference>
<feature type="domain" description="4Fe-4S Mo/W bis-MGD-type" evidence="6">
    <location>
        <begin position="685"/>
        <end position="739"/>
    </location>
</feature>
<keyword evidence="8" id="KW-1185">Reference proteome</keyword>
<dbReference type="Gene3D" id="3.40.228.10">
    <property type="entry name" value="Dimethylsulfoxide Reductase, domain 2"/>
    <property type="match status" value="1"/>
</dbReference>
<dbReference type="CDD" id="cd00207">
    <property type="entry name" value="fer2"/>
    <property type="match status" value="1"/>
</dbReference>
<dbReference type="Gene3D" id="3.30.70.20">
    <property type="match status" value="1"/>
</dbReference>
<dbReference type="Pfam" id="PF13510">
    <property type="entry name" value="Fer2_4"/>
    <property type="match status" value="1"/>
</dbReference>
<accession>A0ABZ3IJC6</accession>
<dbReference type="InterPro" id="IPR001041">
    <property type="entry name" value="2Fe-2S_ferredoxin-type"/>
</dbReference>
<dbReference type="Pfam" id="PF04879">
    <property type="entry name" value="Molybdop_Fe4S4"/>
    <property type="match status" value="1"/>
</dbReference>
<dbReference type="SUPFAM" id="SSF54862">
    <property type="entry name" value="4Fe-4S ferredoxins"/>
    <property type="match status" value="1"/>
</dbReference>
<dbReference type="InterPro" id="IPR006656">
    <property type="entry name" value="Mopterin_OxRdtase"/>
</dbReference>
<evidence type="ECO:0000259" key="5">
    <source>
        <dbReference type="PROSITE" id="PS51379"/>
    </source>
</evidence>
<evidence type="ECO:0000259" key="6">
    <source>
        <dbReference type="PROSITE" id="PS51669"/>
    </source>
</evidence>
<dbReference type="PROSITE" id="PS51085">
    <property type="entry name" value="2FE2S_FER_2"/>
    <property type="match status" value="1"/>
</dbReference>
<dbReference type="EMBL" id="CP155573">
    <property type="protein sequence ID" value="XFO65800.1"/>
    <property type="molecule type" value="Genomic_DNA"/>
</dbReference>
<dbReference type="InterPro" id="IPR017896">
    <property type="entry name" value="4Fe4S_Fe-S-bd"/>
</dbReference>
<dbReference type="PRINTS" id="PR00419">
    <property type="entry name" value="ADXRDTASE"/>
</dbReference>
<dbReference type="Pfam" id="PF14691">
    <property type="entry name" value="Fer4_20"/>
    <property type="match status" value="1"/>
</dbReference>
<dbReference type="SUPFAM" id="SSF54292">
    <property type="entry name" value="2Fe-2S ferredoxin-like"/>
    <property type="match status" value="1"/>
</dbReference>
<keyword evidence="7" id="KW-0560">Oxidoreductase</keyword>
<dbReference type="InterPro" id="IPR006963">
    <property type="entry name" value="Mopterin_OxRdtase_4Fe-4S_dom"/>
</dbReference>
<dbReference type="PROSITE" id="PS51669">
    <property type="entry name" value="4FE4S_MOW_BIS_MGD"/>
    <property type="match status" value="1"/>
</dbReference>
<feature type="domain" description="4Fe-4S ferredoxin-type" evidence="5">
    <location>
        <begin position="604"/>
        <end position="635"/>
    </location>
</feature>
<keyword evidence="2" id="KW-0408">Iron</keyword>
<evidence type="ECO:0000259" key="4">
    <source>
        <dbReference type="PROSITE" id="PS51085"/>
    </source>
</evidence>
<evidence type="ECO:0000256" key="1">
    <source>
        <dbReference type="ARBA" id="ARBA00022723"/>
    </source>
</evidence>
<dbReference type="InterPro" id="IPR036188">
    <property type="entry name" value="FAD/NAD-bd_sf"/>
</dbReference>
<dbReference type="InterPro" id="IPR023753">
    <property type="entry name" value="FAD/NAD-binding_dom"/>
</dbReference>
<dbReference type="Pfam" id="PF07992">
    <property type="entry name" value="Pyr_redox_2"/>
    <property type="match status" value="1"/>
</dbReference>
<dbReference type="Gene3D" id="3.50.50.60">
    <property type="entry name" value="FAD/NAD(P)-binding domain"/>
    <property type="match status" value="2"/>
</dbReference>
<evidence type="ECO:0000313" key="8">
    <source>
        <dbReference type="Proteomes" id="UP000216752"/>
    </source>
</evidence>
<keyword evidence="3" id="KW-0411">Iron-sulfur</keyword>
<feature type="domain" description="4Fe-4S ferredoxin-type" evidence="5">
    <location>
        <begin position="647"/>
        <end position="676"/>
    </location>
</feature>
<dbReference type="SMART" id="SM00926">
    <property type="entry name" value="Molybdop_Fe4S4"/>
    <property type="match status" value="1"/>
</dbReference>
<proteinExistence type="predicted"/>
<dbReference type="Gene3D" id="3.10.20.740">
    <property type="match status" value="1"/>
</dbReference>
<dbReference type="Gene3D" id="3.40.50.740">
    <property type="match status" value="2"/>
</dbReference>
<dbReference type="PANTHER" id="PTHR42783:SF3">
    <property type="entry name" value="GLUTAMATE SYNTHASE [NADPH] SMALL CHAIN-RELATED"/>
    <property type="match status" value="1"/>
</dbReference>
<keyword evidence="1" id="KW-0479">Metal-binding</keyword>
<dbReference type="PROSITE" id="PS51379">
    <property type="entry name" value="4FE4S_FER_2"/>
    <property type="match status" value="2"/>
</dbReference>
<dbReference type="InterPro" id="IPR017900">
    <property type="entry name" value="4Fe4S_Fe_S_CS"/>
</dbReference>
<dbReference type="InterPro" id="IPR028261">
    <property type="entry name" value="DPD_II"/>
</dbReference>
<dbReference type="PANTHER" id="PTHR42783">
    <property type="entry name" value="GLUTAMATE SYNTHASE [NADPH] SMALL CHAIN"/>
    <property type="match status" value="1"/>
</dbReference>
<name>A0ABZ3IJC6_9FIRM</name>
<dbReference type="SUPFAM" id="SSF53706">
    <property type="entry name" value="Formate dehydrogenase/DMSO reductase, domains 1-3"/>
    <property type="match status" value="1"/>
</dbReference>
<dbReference type="Pfam" id="PF00384">
    <property type="entry name" value="Molybdopterin"/>
    <property type="match status" value="1"/>
</dbReference>
<dbReference type="Proteomes" id="UP000216752">
    <property type="component" value="Chromosome"/>
</dbReference>
<sequence length="1178" mass="127073">MSKISININGREIVVSAGQTILQAAAEHGIEIPHLCYDERIQPYGACGLCVVEVEGSPKLVRSCATSVQNGQVIKTDTSRTIVARKTALQLLASDHRGDCRPPCMLACPAQTDCQGYVGLIANGQYEEALKLIKDKMPIPASIGKICPHPCETACRREMVEEPISIAQLKSFVAEVDLNGKKYQPPMKPATGKKVAVVGAGPAGLTAAYFLARDGHKVVIYEAMPHPGGMLRYGIPQYRLDKALLDAEVALMSKMGIEIIYNTKIGDDVSLDYLHDSYDAVFLGIGSWQSQGLRCKGEDMEGVLGGIDFLREVTMNSNITIGGKVLVVGGGNTAMDVARTSKRLGAEEVTIIYRRTIDEMPAEKIEIHEAQEEGVKFQLLVAPVEVLGENGQAKALKCEIMRLGEPDASGRRKPEPTGETVVYEADRIIAAIGQKTVIGNIKDIATDKSGNIIVNGGAFTTNREKVFAGGDAVTGPKIAIDAIAQGKNAAQVIDSYLNGCLVPHAESQYFTQKEITAADLADRAKAPRVNLTVEDADVRNKSFMQVAKTFTEEEALRESQRCLECGCRDYFECQLIKYIQDYDVDTEKDSKVECHKTTEFDNHPFIERNPDKCVLCGLCVRVCEEVVGATAIGLVGRGFDSVIMPEFKLPLSETACISCGQCVDVCPTGACMEKQVSYKQIPANMDSMVSVCGYCGVGCNVNIEYKGDVVFRVTPDKINDDGWLCQRGKFGLGHVNDKSRLTKPVIKRNGQFAKVDWNEANLEVVKRLQAIVAVHGKDSVGVVVSPRLTNEELFLAGKLADAVKSTIKTSYSVDGGSGLGSVLGYDASTNSYAELDNSDFVLTLGNVKENHPVLDFKIRLSGVSSVAWPKSLANTADMKAFLKALLNLGVDENKVAEKTEGFAELKASLADVMVSDEIQALAQRYAKAAKPLIVIDEDTVSSEAVKLMAYAAVLTGKIGAAYRGIILVRSKNNTQGAVDMGFVMPVSAVAQGIESGKIKALVVIGEDPAAYPKELALLQQLSFLVVYDIFMTKTATAADMVVPLVSSAEVNGTYTRSDRRIQAVQAAIQPKTGKSTLQILIETLNSLGIKYDTIADVRAAIATEVPNYAGMDVADFGTMVYWPNSKQNACGINVLYTDGFATEGQKAILAAVGDVPVFVEKKKYDSVEMNFANGEQSL</sequence>
<dbReference type="Pfam" id="PF12838">
    <property type="entry name" value="Fer4_7"/>
    <property type="match status" value="1"/>
</dbReference>